<sequence>MVGMRAPIPWIDLETASKLRPEAEKGKQMLGRGPKKMMAKRDWAFDKEERRIFEGDGTFDPVRARHKRNMEQRQKDIGGRWAPPQGRILTNGKNTFYGTFAGRVDAFSAELKGRGPKDHYHPDFVAGAPKFGSYGWNNYTLSKYPIHEEDPYDGPPITKDTVDDETETENSRRLRRKPYKTFGKQGVLYFDKNPWRVANPPTEPPEAPSKPTPTFKNPAAFRPPGRPKPVRVDRLDFESILD</sequence>
<evidence type="ECO:0000313" key="8">
    <source>
        <dbReference type="Proteomes" id="UP000186922"/>
    </source>
</evidence>
<dbReference type="GO" id="GO:0005813">
    <property type="term" value="C:centrosome"/>
    <property type="evidence" value="ECO:0007669"/>
    <property type="project" value="UniProtKB-SubCell"/>
</dbReference>
<keyword evidence="2" id="KW-0963">Cytoplasm</keyword>
<feature type="compositionally biased region" description="Pro residues" evidence="6">
    <location>
        <begin position="201"/>
        <end position="211"/>
    </location>
</feature>
<dbReference type="Proteomes" id="UP000186922">
    <property type="component" value="Unassembled WGS sequence"/>
</dbReference>
<protein>
    <recommendedName>
        <fullName evidence="5">Cilia-and flagella-associated protein 96</fullName>
    </recommendedName>
</protein>
<evidence type="ECO:0000256" key="5">
    <source>
        <dbReference type="ARBA" id="ARBA00035693"/>
    </source>
</evidence>
<comment type="caution">
    <text evidence="7">The sequence shown here is derived from an EMBL/GenBank/DDBJ whole genome shotgun (WGS) entry which is preliminary data.</text>
</comment>
<dbReference type="InterPro" id="IPR029358">
    <property type="entry name" value="CFAP96"/>
</dbReference>
<evidence type="ECO:0000256" key="6">
    <source>
        <dbReference type="SAM" id="MobiDB-lite"/>
    </source>
</evidence>
<evidence type="ECO:0000313" key="7">
    <source>
        <dbReference type="EMBL" id="GAV09349.1"/>
    </source>
</evidence>
<comment type="subcellular location">
    <subcellularLocation>
        <location evidence="1">Cytoplasm</location>
        <location evidence="1">Cytoskeleton</location>
        <location evidence="1">Microtubule organizing center</location>
        <location evidence="1">Centrosome</location>
    </subcellularLocation>
</comment>
<evidence type="ECO:0000256" key="1">
    <source>
        <dbReference type="ARBA" id="ARBA00004300"/>
    </source>
</evidence>
<keyword evidence="8" id="KW-1185">Reference proteome</keyword>
<dbReference type="OrthoDB" id="283553at2759"/>
<gene>
    <name evidence="7" type="primary">RvY_18904-1</name>
    <name evidence="7" type="synonym">RvY_18904.1</name>
    <name evidence="7" type="ORF">RvY_18904</name>
</gene>
<organism evidence="7 8">
    <name type="scientific">Ramazzottius varieornatus</name>
    <name type="common">Water bear</name>
    <name type="synonym">Tardigrade</name>
    <dbReference type="NCBI Taxonomy" id="947166"/>
    <lineage>
        <taxon>Eukaryota</taxon>
        <taxon>Metazoa</taxon>
        <taxon>Ecdysozoa</taxon>
        <taxon>Tardigrada</taxon>
        <taxon>Eutardigrada</taxon>
        <taxon>Parachela</taxon>
        <taxon>Hypsibioidea</taxon>
        <taxon>Ramazzottiidae</taxon>
        <taxon>Ramazzottius</taxon>
    </lineage>
</organism>
<dbReference type="PANTHER" id="PTHR31144:SF1">
    <property type="entry name" value="UPF0602 PROTEIN C4ORF47"/>
    <property type="match status" value="1"/>
</dbReference>
<dbReference type="EMBL" id="BDGG01000022">
    <property type="protein sequence ID" value="GAV09349.1"/>
    <property type="molecule type" value="Genomic_DNA"/>
</dbReference>
<evidence type="ECO:0000256" key="4">
    <source>
        <dbReference type="ARBA" id="ARBA00035656"/>
    </source>
</evidence>
<evidence type="ECO:0000256" key="3">
    <source>
        <dbReference type="ARBA" id="ARBA00023212"/>
    </source>
</evidence>
<feature type="region of interest" description="Disordered" evidence="6">
    <location>
        <begin position="148"/>
        <end position="177"/>
    </location>
</feature>
<evidence type="ECO:0000256" key="2">
    <source>
        <dbReference type="ARBA" id="ARBA00022490"/>
    </source>
</evidence>
<keyword evidence="3" id="KW-0206">Cytoskeleton</keyword>
<dbReference type="STRING" id="947166.A0A1D1WBW5"/>
<dbReference type="PANTHER" id="PTHR31144">
    <property type="entry name" value="UPF0602 PROTEIN C4ORF47"/>
    <property type="match status" value="1"/>
</dbReference>
<accession>A0A1D1WBW5</accession>
<dbReference type="AlphaFoldDB" id="A0A1D1WBW5"/>
<name>A0A1D1WBW5_RAMVA</name>
<proteinExistence type="inferred from homology"/>
<feature type="region of interest" description="Disordered" evidence="6">
    <location>
        <begin position="193"/>
        <end position="242"/>
    </location>
</feature>
<dbReference type="GO" id="GO:0005881">
    <property type="term" value="C:cytoplasmic microtubule"/>
    <property type="evidence" value="ECO:0007669"/>
    <property type="project" value="TreeGrafter"/>
</dbReference>
<reference evidence="7 8" key="1">
    <citation type="journal article" date="2016" name="Nat. Commun.">
        <title>Extremotolerant tardigrade genome and improved radiotolerance of human cultured cells by tardigrade-unique protein.</title>
        <authorList>
            <person name="Hashimoto T."/>
            <person name="Horikawa D.D."/>
            <person name="Saito Y."/>
            <person name="Kuwahara H."/>
            <person name="Kozuka-Hata H."/>
            <person name="Shin-I T."/>
            <person name="Minakuchi Y."/>
            <person name="Ohishi K."/>
            <person name="Motoyama A."/>
            <person name="Aizu T."/>
            <person name="Enomoto A."/>
            <person name="Kondo K."/>
            <person name="Tanaka S."/>
            <person name="Hara Y."/>
            <person name="Koshikawa S."/>
            <person name="Sagara H."/>
            <person name="Miura T."/>
            <person name="Yokobori S."/>
            <person name="Miyagawa K."/>
            <person name="Suzuki Y."/>
            <person name="Kubo T."/>
            <person name="Oyama M."/>
            <person name="Kohara Y."/>
            <person name="Fujiyama A."/>
            <person name="Arakawa K."/>
            <person name="Katayama T."/>
            <person name="Toyoda A."/>
            <person name="Kunieda T."/>
        </authorList>
    </citation>
    <scope>NUCLEOTIDE SEQUENCE [LARGE SCALE GENOMIC DNA]</scope>
    <source>
        <strain evidence="7 8">YOKOZUNA-1</strain>
    </source>
</reference>
<dbReference type="Pfam" id="PF15239">
    <property type="entry name" value="CFAP96-like"/>
    <property type="match status" value="1"/>
</dbReference>
<feature type="compositionally biased region" description="Basic and acidic residues" evidence="6">
    <location>
        <begin position="230"/>
        <end position="242"/>
    </location>
</feature>
<comment type="similarity">
    <text evidence="4">Belongs to the CFAP96 family.</text>
</comment>